<keyword evidence="2" id="KW-1185">Reference proteome</keyword>
<evidence type="ECO:0000313" key="1">
    <source>
        <dbReference type="EMBL" id="KAJ8678790.1"/>
    </source>
</evidence>
<organism evidence="1 2">
    <name type="scientific">Eretmocerus hayati</name>
    <dbReference type="NCBI Taxonomy" id="131215"/>
    <lineage>
        <taxon>Eukaryota</taxon>
        <taxon>Metazoa</taxon>
        <taxon>Ecdysozoa</taxon>
        <taxon>Arthropoda</taxon>
        <taxon>Hexapoda</taxon>
        <taxon>Insecta</taxon>
        <taxon>Pterygota</taxon>
        <taxon>Neoptera</taxon>
        <taxon>Endopterygota</taxon>
        <taxon>Hymenoptera</taxon>
        <taxon>Apocrita</taxon>
        <taxon>Proctotrupomorpha</taxon>
        <taxon>Chalcidoidea</taxon>
        <taxon>Aphelinidae</taxon>
        <taxon>Aphelininae</taxon>
        <taxon>Eretmocerus</taxon>
    </lineage>
</organism>
<gene>
    <name evidence="1" type="ORF">QAD02_014577</name>
</gene>
<name>A0ACC2P5E3_9HYME</name>
<reference evidence="1" key="1">
    <citation type="submission" date="2023-04" db="EMBL/GenBank/DDBJ databases">
        <title>A chromosome-level genome assembly of the parasitoid wasp Eretmocerus hayati.</title>
        <authorList>
            <person name="Zhong Y."/>
            <person name="Liu S."/>
            <person name="Liu Y."/>
        </authorList>
    </citation>
    <scope>NUCLEOTIDE SEQUENCE</scope>
    <source>
        <strain evidence="1">ZJU_SS_LIU_2023</strain>
    </source>
</reference>
<comment type="caution">
    <text evidence="1">The sequence shown here is derived from an EMBL/GenBank/DDBJ whole genome shotgun (WGS) entry which is preliminary data.</text>
</comment>
<evidence type="ECO:0000313" key="2">
    <source>
        <dbReference type="Proteomes" id="UP001239111"/>
    </source>
</evidence>
<dbReference type="Proteomes" id="UP001239111">
    <property type="component" value="Chromosome 2"/>
</dbReference>
<dbReference type="EMBL" id="CM056742">
    <property type="protein sequence ID" value="KAJ8678790.1"/>
    <property type="molecule type" value="Genomic_DNA"/>
</dbReference>
<accession>A0ACC2P5E3</accession>
<sequence length="531" mass="60197">MNGRKILMIEWGKLRFIDSLSYMPMELAALPKAFGLTETKGFYPHKLKSTDERGNDGRYPDPEAYDPGRMSPEKREEFYTWYASVSHLPFCPKTELEEYCKRDVTVLRQACIKFREIFMDATGVCPFSKPITIAGACFDAYRTSFMSDQVIGVLPRRGYVHADEQSKKALQWLLWREKEDGLQRPMLHAGRGRERRIIKNLRVDGYYDREIDRENVACLLLNGSSALVLPSQTTTTEAPEPTEEDRIVEEEIYTTKRNVRVLYDSATRFPLPVVNSELKPTPATASITTPGKPTVIRVTTSRPTIAPARSTAELPLYRLNASNGKACILLQVDALITVIYRTKLGTQQEADIYVPDKAKVSGYCDDENYVSMSLKWDAFVLLWNFAKTPGGERWYVDKIELTYNSSDRHFEHVDQPNRTVRLSSANKHSMLFPTPVGKSFSCEDEQEIALTDGKVHASVLLRNMKLQPFKFKNNEFAVEFSCTALSARANRDETAPLVVGSTLAAAVLLTIAGYAGWRHFKVKKVQYGTME</sequence>
<protein>
    <submittedName>
        <fullName evidence="1">Uncharacterized protein</fullName>
    </submittedName>
</protein>
<proteinExistence type="predicted"/>